<feature type="region of interest" description="Disordered" evidence="2">
    <location>
        <begin position="765"/>
        <end position="797"/>
    </location>
</feature>
<dbReference type="GO" id="GO:0034727">
    <property type="term" value="P:piecemeal microautophagy of the nucleus"/>
    <property type="evidence" value="ECO:0007669"/>
    <property type="project" value="TreeGrafter"/>
</dbReference>
<feature type="compositionally biased region" description="Gly residues" evidence="2">
    <location>
        <begin position="949"/>
        <end position="964"/>
    </location>
</feature>
<feature type="region of interest" description="Disordered" evidence="2">
    <location>
        <begin position="314"/>
        <end position="336"/>
    </location>
</feature>
<feature type="compositionally biased region" description="Low complexity" evidence="2">
    <location>
        <begin position="424"/>
        <end position="443"/>
    </location>
</feature>
<feature type="compositionally biased region" description="Polar residues" evidence="2">
    <location>
        <begin position="588"/>
        <end position="598"/>
    </location>
</feature>
<proteinExistence type="predicted"/>
<organism evidence="4 5">
    <name type="scientific">Raphidocelis subcapitata</name>
    <dbReference type="NCBI Taxonomy" id="307507"/>
    <lineage>
        <taxon>Eukaryota</taxon>
        <taxon>Viridiplantae</taxon>
        <taxon>Chlorophyta</taxon>
        <taxon>core chlorophytes</taxon>
        <taxon>Chlorophyceae</taxon>
        <taxon>CS clade</taxon>
        <taxon>Sphaeropleales</taxon>
        <taxon>Selenastraceae</taxon>
        <taxon>Raphidocelis</taxon>
    </lineage>
</organism>
<feature type="region of interest" description="Disordered" evidence="2">
    <location>
        <begin position="862"/>
        <end position="904"/>
    </location>
</feature>
<dbReference type="InParanoid" id="A0A2V0PDD1"/>
<feature type="compositionally biased region" description="Gly residues" evidence="2">
    <location>
        <begin position="767"/>
        <end position="779"/>
    </location>
</feature>
<dbReference type="GO" id="GO:1990316">
    <property type="term" value="C:Atg1/ULK1 kinase complex"/>
    <property type="evidence" value="ECO:0007669"/>
    <property type="project" value="InterPro"/>
</dbReference>
<dbReference type="OrthoDB" id="70161at2759"/>
<feature type="compositionally biased region" description="Low complexity" evidence="2">
    <location>
        <begin position="451"/>
        <end position="462"/>
    </location>
</feature>
<dbReference type="InterPro" id="IPR040182">
    <property type="entry name" value="ATG13"/>
</dbReference>
<dbReference type="Gene3D" id="3.30.900.10">
    <property type="entry name" value="HORMA domain"/>
    <property type="match status" value="1"/>
</dbReference>
<dbReference type="GO" id="GO:0000407">
    <property type="term" value="C:phagophore assembly site"/>
    <property type="evidence" value="ECO:0007669"/>
    <property type="project" value="TreeGrafter"/>
</dbReference>
<evidence type="ECO:0000256" key="1">
    <source>
        <dbReference type="ARBA" id="ARBA00023006"/>
    </source>
</evidence>
<evidence type="ECO:0000313" key="5">
    <source>
        <dbReference type="Proteomes" id="UP000247498"/>
    </source>
</evidence>
<dbReference type="GO" id="GO:0000423">
    <property type="term" value="P:mitophagy"/>
    <property type="evidence" value="ECO:0007669"/>
    <property type="project" value="TreeGrafter"/>
</dbReference>
<feature type="compositionally biased region" description="Gly residues" evidence="2">
    <location>
        <begin position="893"/>
        <end position="904"/>
    </location>
</feature>
<feature type="domain" description="Autophagy-related protein 13 N-terminal" evidence="3">
    <location>
        <begin position="15"/>
        <end position="181"/>
    </location>
</feature>
<accession>A0A2V0PDD1</accession>
<feature type="region of interest" description="Disordered" evidence="2">
    <location>
        <begin position="1132"/>
        <end position="1157"/>
    </location>
</feature>
<sequence length="1267" mass="118567">MAERLTIEHYVGECCLKCAQVVLAARIPRDQAAIAPSDRRAGRWFLLEVDEVPGLAKQLEAWRRDITQALVIEVYATHAAPAEPLTLEQQLRAALPGGTPEGAEVLLERWTLRYAPLQRGAGSGQAGARAGGSDDAAVYKRMILLVRSLHSYVRVLPAYRLYRAARRAPGLGVSYRVSVVGADGAPKPIGAGAGGAATARPPAAPAAPPPRLRASFSFSPVDTPGGAALAVGVEYAPPGAVALLEAAAGPRAQHSAPRIIPDYVGAGGALLADRAAGSGSAGRGSPACARSAPGGGLLGSGGALAGLVGGGGGGGGGGSGAGSAGAGGSPATAAAAGGSPHFGAAPGAPPIPVGSAGSGGAGGPLVAGGFSGSPLQLPRAASLRSPVVRQSWGSREVRAHVVVRGFSAPGDARASAHGGHRRSSSSGSAAAAGAAAGPGAAGWPAGGGAGASALGTSPAGSAHQLHGRPPLPAPASPACGGVSSASPTTPVSSLPRPSPLGVRASSSFGAGGGGGPPAMLAASPPTPQHGARGGGVPALGSSAPAHAGLPPSGHRTPHGASPHQSPRQQAGSAGTRGRHAPSLPHHLTAQTRPPLQQQPAGGGAGAPRPAAAPATILKGFEPVPAAGCGDGSLAAPQRGAAADGGEDTAAASAGGAADVAQGGGGESAAAAGSGILAASGGAGAASGSAAGSASGLDSSGYASAVVAAPALAGAAALPHSLPASAPVAIPGRGPRGRARSVADLAALGAAAAGGEGGISRAMARAAGEGGGRGRGGGNADGTASGDEGDEAALSPLSGLGGGALGRLRGRGALAPSSAPAAPRGMLGQLLAQGAPGPLTLARQGLPGCTDREAAQPVHDAVEAGGPAPAEAEAAAGGAAGQQASDGEGQATPRGGGGGGGGGGAIVVRAHAAPLAHHRLTHAAAAGSRSPAGLPAPAARYHPHRLRGSSDGGGGGAGGAGGGGSFPDSPLAHGAGGPLSASPQLPFAFTPSGASVKSLVEQHRWGGAAAAAAGGAPPLLPQGGLASLAQAAAAAAAPAAPLCLPPPSPPVSGRDITALATIRRPSWSGRSGSLIAASASAAARGAAGAAPPSPGGGGGASGGGLSASPGGCCDDDDDDDLLGEAGLAALTVSGDGADAPADAPAPGPAAGDAGPWCDEGLLGPDESASEVLPFAIDSDAPAAAGAARAGAGAARSASAAPFPAGAAAPPGAARDLAVCAFIRCMQDAPPLASRWAWGGGGAAVGDAVFAVEALAARLGPALLPPPPR</sequence>
<dbReference type="InterPro" id="IPR036570">
    <property type="entry name" value="HORMA_dom_sf"/>
</dbReference>
<feature type="compositionally biased region" description="Low complexity" evidence="2">
    <location>
        <begin position="482"/>
        <end position="493"/>
    </location>
</feature>
<evidence type="ECO:0000259" key="3">
    <source>
        <dbReference type="Pfam" id="PF10033"/>
    </source>
</evidence>
<evidence type="ECO:0000313" key="4">
    <source>
        <dbReference type="EMBL" id="GBF96972.1"/>
    </source>
</evidence>
<dbReference type="STRING" id="307507.A0A2V0PDD1"/>
<keyword evidence="5" id="KW-1185">Reference proteome</keyword>
<dbReference type="Proteomes" id="UP000247498">
    <property type="component" value="Unassembled WGS sequence"/>
</dbReference>
<feature type="region of interest" description="Disordered" evidence="2">
    <location>
        <begin position="920"/>
        <end position="978"/>
    </location>
</feature>
<feature type="region of interest" description="Disordered" evidence="2">
    <location>
        <begin position="409"/>
        <end position="610"/>
    </location>
</feature>
<name>A0A2V0PDD1_9CHLO</name>
<feature type="compositionally biased region" description="Low complexity" evidence="2">
    <location>
        <begin position="1132"/>
        <end position="1154"/>
    </location>
</feature>
<dbReference type="EMBL" id="BDRX01000090">
    <property type="protein sequence ID" value="GBF96972.1"/>
    <property type="molecule type" value="Genomic_DNA"/>
</dbReference>
<gene>
    <name evidence="4" type="ORF">Rsub_09769</name>
</gene>
<feature type="compositionally biased region" description="Low complexity" evidence="2">
    <location>
        <begin position="780"/>
        <end position="797"/>
    </location>
</feature>
<dbReference type="InterPro" id="IPR018731">
    <property type="entry name" value="Atg13_N"/>
</dbReference>
<keyword evidence="1" id="KW-0072">Autophagy</keyword>
<comment type="caution">
    <text evidence="4">The sequence shown here is derived from an EMBL/GenBank/DDBJ whole genome shotgun (WGS) entry which is preliminary data.</text>
</comment>
<protein>
    <recommendedName>
        <fullName evidence="3">Autophagy-related protein 13 N-terminal domain-containing protein</fullName>
    </recommendedName>
</protein>
<reference evidence="4 5" key="1">
    <citation type="journal article" date="2018" name="Sci. Rep.">
        <title>Raphidocelis subcapitata (=Pseudokirchneriella subcapitata) provides an insight into genome evolution and environmental adaptations in the Sphaeropleales.</title>
        <authorList>
            <person name="Suzuki S."/>
            <person name="Yamaguchi H."/>
            <person name="Nakajima N."/>
            <person name="Kawachi M."/>
        </authorList>
    </citation>
    <scope>NUCLEOTIDE SEQUENCE [LARGE SCALE GENOMIC DNA]</scope>
    <source>
        <strain evidence="4 5">NIES-35</strain>
    </source>
</reference>
<feature type="compositionally biased region" description="Gly residues" evidence="2">
    <location>
        <begin position="1094"/>
        <end position="1104"/>
    </location>
</feature>
<dbReference type="PANTHER" id="PTHR13430">
    <property type="match status" value="1"/>
</dbReference>
<feature type="region of interest" description="Disordered" evidence="2">
    <location>
        <begin position="1085"/>
        <end position="1119"/>
    </location>
</feature>
<feature type="compositionally biased region" description="Low complexity" evidence="2">
    <location>
        <begin position="862"/>
        <end position="890"/>
    </location>
</feature>
<dbReference type="GO" id="GO:0034497">
    <property type="term" value="P:protein localization to phagophore assembly site"/>
    <property type="evidence" value="ECO:0007669"/>
    <property type="project" value="TreeGrafter"/>
</dbReference>
<dbReference type="AlphaFoldDB" id="A0A2V0PDD1"/>
<dbReference type="PANTHER" id="PTHR13430:SF4">
    <property type="entry name" value="AUTOPHAGY-RELATED PROTEIN 13"/>
    <property type="match status" value="1"/>
</dbReference>
<feature type="compositionally biased region" description="Polar residues" evidence="2">
    <location>
        <begin position="562"/>
        <end position="572"/>
    </location>
</feature>
<feature type="compositionally biased region" description="Gly residues" evidence="2">
    <location>
        <begin position="314"/>
        <end position="328"/>
    </location>
</feature>
<dbReference type="Pfam" id="PF10033">
    <property type="entry name" value="ATG13"/>
    <property type="match status" value="1"/>
</dbReference>
<evidence type="ECO:0000256" key="2">
    <source>
        <dbReference type="SAM" id="MobiDB-lite"/>
    </source>
</evidence>
<dbReference type="GO" id="GO:0005829">
    <property type="term" value="C:cytosol"/>
    <property type="evidence" value="ECO:0007669"/>
    <property type="project" value="TreeGrafter"/>
</dbReference>